<dbReference type="EMBL" id="AP023097">
    <property type="protein sequence ID" value="BCE74909.1"/>
    <property type="molecule type" value="Genomic_DNA"/>
</dbReference>
<dbReference type="EMBL" id="AP023092">
    <property type="protein sequence ID" value="BCE30829.1"/>
    <property type="molecule type" value="Genomic_DNA"/>
</dbReference>
<reference evidence="1" key="1">
    <citation type="submission" date="2020-05" db="EMBL/GenBank/DDBJ databases">
        <title>Complete genome sequence of Bradyrhizobium diazoefficiens XF1 isolated from soybean nodule.</title>
        <authorList>
            <person name="Noda R."/>
            <person name="Kakizaki K."/>
            <person name="Minamisawa K."/>
        </authorList>
    </citation>
    <scope>NUCLEOTIDE SEQUENCE</scope>
    <source>
        <strain evidence="1">XF1</strain>
    </source>
</reference>
<dbReference type="AlphaFoldDB" id="A0A810CRY0"/>
<protein>
    <submittedName>
        <fullName evidence="9">Uncharacterized protein</fullName>
    </submittedName>
</protein>
<evidence type="ECO:0000313" key="4">
    <source>
        <dbReference type="EMBL" id="BCE48282.1"/>
    </source>
</evidence>
<reference evidence="7" key="8">
    <citation type="submission" date="2020-05" db="EMBL/GenBank/DDBJ databases">
        <title>Complete genome sequence of Bradyrhizobium diazoefficiens XF8 isolated from soybean nodule.</title>
        <authorList>
            <person name="Noda R."/>
            <person name="Kakizaki K."/>
            <person name="Minamisawa K."/>
        </authorList>
    </citation>
    <scope>NUCLEOTIDE SEQUENCE</scope>
    <source>
        <strain evidence="7">XF8</strain>
    </source>
</reference>
<evidence type="ECO:0000313" key="2">
    <source>
        <dbReference type="EMBL" id="BCE30829.1"/>
    </source>
</evidence>
<name>A0A810CRY0_9BRAD</name>
<evidence type="ECO:0000313" key="7">
    <source>
        <dbReference type="EMBL" id="BCE74909.1"/>
    </source>
</evidence>
<reference evidence="5" key="6">
    <citation type="submission" date="2020-05" db="EMBL/GenBank/DDBJ databases">
        <title>Complete genome sequence of Bradyrhizobium diazoefficiens XF5 isolated from soybean nodule.</title>
        <authorList>
            <person name="Noda R."/>
            <person name="Kakizaki K."/>
            <person name="Minamisawa K."/>
        </authorList>
    </citation>
    <scope>NUCLEOTIDE SEQUENCE</scope>
    <source>
        <strain evidence="5">XF5</strain>
    </source>
</reference>
<dbReference type="EMBL" id="AP023096">
    <property type="protein sequence ID" value="BCE65816.1"/>
    <property type="molecule type" value="Genomic_DNA"/>
</dbReference>
<dbReference type="EMBL" id="AP023094">
    <property type="protein sequence ID" value="BCE48282.1"/>
    <property type="molecule type" value="Genomic_DNA"/>
</dbReference>
<evidence type="ECO:0000313" key="9">
    <source>
        <dbReference type="EMBL" id="BCE91798.1"/>
    </source>
</evidence>
<proteinExistence type="predicted"/>
<reference evidence="9" key="2">
    <citation type="submission" date="2020-05" db="EMBL/GenBank/DDBJ databases">
        <title>Complete genome sequence of Bradyrhizobium diazoefficiens XF10 isolated from soybean nodule.</title>
        <authorList>
            <person name="Noda R."/>
            <person name="Kakizaki K."/>
            <person name="Minamisawa K."/>
        </authorList>
    </citation>
    <scope>NUCLEOTIDE SEQUENCE</scope>
    <source>
        <strain evidence="9">XF10</strain>
    </source>
</reference>
<dbReference type="EMBL" id="AP023091">
    <property type="protein sequence ID" value="BCE22017.1"/>
    <property type="molecule type" value="Genomic_DNA"/>
</dbReference>
<reference evidence="8" key="9">
    <citation type="submission" date="2020-05" db="EMBL/GenBank/DDBJ databases">
        <title>Complete genome sequence of Bradyrhizobium diazoefficiens XF9 isolated from soybean nodule.</title>
        <authorList>
            <person name="Noda R."/>
            <person name="Kakizaki K."/>
            <person name="Minamisawa K."/>
        </authorList>
    </citation>
    <scope>NUCLEOTIDE SEQUENCE</scope>
    <source>
        <strain evidence="8">XF9</strain>
    </source>
</reference>
<reference evidence="4" key="5">
    <citation type="submission" date="2020-05" db="EMBL/GenBank/DDBJ databases">
        <title>Complete genome sequence of Bradyrhizobium diazoefficiens XF4 isolated from soybean nodule.</title>
        <authorList>
            <person name="Noda R."/>
            <person name="Kakizaki K."/>
            <person name="Minamisawa K."/>
        </authorList>
    </citation>
    <scope>NUCLEOTIDE SEQUENCE</scope>
    <source>
        <strain evidence="4">XF4</strain>
    </source>
</reference>
<dbReference type="EMBL" id="AP023099">
    <property type="protein sequence ID" value="BCE91798.1"/>
    <property type="molecule type" value="Genomic_DNA"/>
</dbReference>
<sequence length="75" mass="8349">MTAVVRQRMCFPFSSLLAGSQAILGPEKAGSFGEVGTPIRLSLVRRKGRHEIVIEARRAVRRELPQFSSLLEPSR</sequence>
<dbReference type="EMBL" id="AP023098">
    <property type="protein sequence ID" value="BCE84499.1"/>
    <property type="molecule type" value="Genomic_DNA"/>
</dbReference>
<dbReference type="EMBL" id="AP023095">
    <property type="protein sequence ID" value="BCE57143.1"/>
    <property type="molecule type" value="Genomic_DNA"/>
</dbReference>
<gene>
    <name evidence="9" type="ORF">XF10B_45960</name>
    <name evidence="1" type="ORF">XF1B_46980</name>
    <name evidence="2" type="ORF">XF2B_45980</name>
    <name evidence="3" type="ORF">XF3B_45880</name>
    <name evidence="4" type="ORF">XF4B_46310</name>
    <name evidence="5" type="ORF">XF5B_46550</name>
    <name evidence="6" type="ORF">XF6B_46150</name>
    <name evidence="7" type="ORF">XF8B_50200</name>
    <name evidence="8" type="ORF">XF9B_59200</name>
</gene>
<evidence type="ECO:0000313" key="1">
    <source>
        <dbReference type="EMBL" id="BCE22017.1"/>
    </source>
</evidence>
<dbReference type="EMBL" id="AP023093">
    <property type="protein sequence ID" value="BCE39557.1"/>
    <property type="molecule type" value="Genomic_DNA"/>
</dbReference>
<evidence type="ECO:0000313" key="6">
    <source>
        <dbReference type="EMBL" id="BCE65816.1"/>
    </source>
</evidence>
<reference evidence="2" key="3">
    <citation type="submission" date="2020-05" db="EMBL/GenBank/DDBJ databases">
        <title>Complete genome sequence of Bradyrhizobium diazoefficiens XF2 isolated from soybean nodule.</title>
        <authorList>
            <person name="Noda R."/>
            <person name="Kakizaki K."/>
            <person name="Minamisawa K."/>
        </authorList>
    </citation>
    <scope>NUCLEOTIDE SEQUENCE</scope>
    <source>
        <strain evidence="2">XF2</strain>
    </source>
</reference>
<reference evidence="3" key="4">
    <citation type="submission" date="2020-05" db="EMBL/GenBank/DDBJ databases">
        <title>Complete genome sequence of Bradyrhizobium diazoefficiens XF3 isolated from soybean nodule.</title>
        <authorList>
            <person name="Noda R."/>
            <person name="Kakizaki K."/>
            <person name="Minamisawa K."/>
        </authorList>
    </citation>
    <scope>NUCLEOTIDE SEQUENCE</scope>
    <source>
        <strain evidence="3">XF3</strain>
    </source>
</reference>
<evidence type="ECO:0000313" key="3">
    <source>
        <dbReference type="EMBL" id="BCE39557.1"/>
    </source>
</evidence>
<evidence type="ECO:0000313" key="8">
    <source>
        <dbReference type="EMBL" id="BCE84499.1"/>
    </source>
</evidence>
<organism evidence="9">
    <name type="scientific">Bradyrhizobium diazoefficiens</name>
    <dbReference type="NCBI Taxonomy" id="1355477"/>
    <lineage>
        <taxon>Bacteria</taxon>
        <taxon>Pseudomonadati</taxon>
        <taxon>Pseudomonadota</taxon>
        <taxon>Alphaproteobacteria</taxon>
        <taxon>Hyphomicrobiales</taxon>
        <taxon>Nitrobacteraceae</taxon>
        <taxon>Bradyrhizobium</taxon>
    </lineage>
</organism>
<reference evidence="6" key="7">
    <citation type="submission" date="2020-05" db="EMBL/GenBank/DDBJ databases">
        <title>Complete genome sequence of Bradyrhizobium diazoefficiens XF6 isolated from soybean nodule.</title>
        <authorList>
            <person name="Noda R."/>
            <person name="Kakizaki K."/>
            <person name="Minamisawa K."/>
        </authorList>
    </citation>
    <scope>NUCLEOTIDE SEQUENCE</scope>
    <source>
        <strain evidence="6">XF6</strain>
    </source>
</reference>
<evidence type="ECO:0000313" key="5">
    <source>
        <dbReference type="EMBL" id="BCE57143.1"/>
    </source>
</evidence>
<accession>A0A810CRY0</accession>